<feature type="compositionally biased region" description="Polar residues" evidence="1">
    <location>
        <begin position="502"/>
        <end position="511"/>
    </location>
</feature>
<proteinExistence type="predicted"/>
<dbReference type="EMBL" id="SRPW01000772">
    <property type="protein sequence ID" value="KAG6012186.1"/>
    <property type="molecule type" value="Genomic_DNA"/>
</dbReference>
<feature type="compositionally biased region" description="Polar residues" evidence="1">
    <location>
        <begin position="479"/>
        <end position="488"/>
    </location>
</feature>
<dbReference type="OrthoDB" id="3600083at2759"/>
<feature type="compositionally biased region" description="Basic residues" evidence="1">
    <location>
        <begin position="257"/>
        <end position="267"/>
    </location>
</feature>
<reference evidence="2" key="1">
    <citation type="journal article" date="2020" name="bioRxiv">
        <title>Whole genome comparisons of ergot fungi reveals the divergence and evolution of species within the genus Claviceps are the result of varying mechanisms driving genome evolution and host range expansion.</title>
        <authorList>
            <person name="Wyka S.A."/>
            <person name="Mondo S.J."/>
            <person name="Liu M."/>
            <person name="Dettman J."/>
            <person name="Nalam V."/>
            <person name="Broders K.D."/>
        </authorList>
    </citation>
    <scope>NUCLEOTIDE SEQUENCE</scope>
    <source>
        <strain evidence="2">CCC 602</strain>
    </source>
</reference>
<feature type="compositionally biased region" description="Basic and acidic residues" evidence="1">
    <location>
        <begin position="409"/>
        <end position="421"/>
    </location>
</feature>
<gene>
    <name evidence="2" type="ORF">E4U43_007907</name>
</gene>
<feature type="region of interest" description="Disordered" evidence="1">
    <location>
        <begin position="542"/>
        <end position="585"/>
    </location>
</feature>
<protein>
    <submittedName>
        <fullName evidence="2">Uncharacterized protein</fullName>
    </submittedName>
</protein>
<feature type="compositionally biased region" description="Basic and acidic residues" evidence="1">
    <location>
        <begin position="512"/>
        <end position="524"/>
    </location>
</feature>
<organism evidence="2 3">
    <name type="scientific">Claviceps pusilla</name>
    <dbReference type="NCBI Taxonomy" id="123648"/>
    <lineage>
        <taxon>Eukaryota</taxon>
        <taxon>Fungi</taxon>
        <taxon>Dikarya</taxon>
        <taxon>Ascomycota</taxon>
        <taxon>Pezizomycotina</taxon>
        <taxon>Sordariomycetes</taxon>
        <taxon>Hypocreomycetidae</taxon>
        <taxon>Hypocreales</taxon>
        <taxon>Clavicipitaceae</taxon>
        <taxon>Claviceps</taxon>
    </lineage>
</organism>
<feature type="region of interest" description="Disordered" evidence="1">
    <location>
        <begin position="235"/>
        <end position="526"/>
    </location>
</feature>
<accession>A0A9P7T165</accession>
<dbReference type="Proteomes" id="UP000748025">
    <property type="component" value="Unassembled WGS sequence"/>
</dbReference>
<feature type="region of interest" description="Disordered" evidence="1">
    <location>
        <begin position="163"/>
        <end position="185"/>
    </location>
</feature>
<feature type="compositionally biased region" description="Polar residues" evidence="1">
    <location>
        <begin position="316"/>
        <end position="338"/>
    </location>
</feature>
<evidence type="ECO:0000256" key="1">
    <source>
        <dbReference type="SAM" id="MobiDB-lite"/>
    </source>
</evidence>
<comment type="caution">
    <text evidence="2">The sequence shown here is derived from an EMBL/GenBank/DDBJ whole genome shotgun (WGS) entry which is preliminary data.</text>
</comment>
<evidence type="ECO:0000313" key="3">
    <source>
        <dbReference type="Proteomes" id="UP000748025"/>
    </source>
</evidence>
<feature type="compositionally biased region" description="Basic and acidic residues" evidence="1">
    <location>
        <begin position="11"/>
        <end position="24"/>
    </location>
</feature>
<keyword evidence="3" id="KW-1185">Reference proteome</keyword>
<feature type="compositionally biased region" description="Polar residues" evidence="1">
    <location>
        <begin position="236"/>
        <end position="256"/>
    </location>
</feature>
<dbReference type="AlphaFoldDB" id="A0A9P7T165"/>
<evidence type="ECO:0000313" key="2">
    <source>
        <dbReference type="EMBL" id="KAG6012186.1"/>
    </source>
</evidence>
<feature type="compositionally biased region" description="Basic and acidic residues" evidence="1">
    <location>
        <begin position="163"/>
        <end position="176"/>
    </location>
</feature>
<feature type="compositionally biased region" description="Basic and acidic residues" evidence="1">
    <location>
        <begin position="453"/>
        <end position="470"/>
    </location>
</feature>
<name>A0A9P7T165_9HYPO</name>
<feature type="region of interest" description="Disordered" evidence="1">
    <location>
        <begin position="1"/>
        <end position="55"/>
    </location>
</feature>
<sequence>MSQVKNLRAMFENKGDSSPPDRGRSSGVPHSKKQDDGTSQGGSPRPLSKVRTNFVAVEKDGRIGLKREESGHSKTFPRLQCSDAVNNLRDNTHDQENGTTTLQEIAVIATTEFSLLNNTADGTIVSDERAVAESAATDTSGKTMTQPDRERDVIPDDEYMREKCSPSQAKETELGQKSKLHTNTDLNTPLSAATVIGHNTEVNTVSSATLCSMINESKITTTALSEGKAFRDESKVATNATGSSMRAKAVSTSSKAPHNRQPFRARHQTSNNSEHRSKSLTAPVRVSRSVMAPTASSESKVHDSQLSHRNRLGAKSTVSTSLQSSAKPGSSFVSSNAFAKQPHASTSGPKPSLGPPPSKSLPPRSTTKRLSNIDENFLVRMMRPTQSSASKSADKVSPGSRKGPSQPFAERKDLGPSDRRSTRSASSRCSSACKPSTTEVAGRSPPSIIEGAHVVEVKESSGHTTKDNHECQGTVVDASKTTAQTRASEGSPGIILVKDSVDGTSTTNTVRDSSEVEEPRDGGKSCRQKVTLLEAPIYLKAPGTPGRVMDGEGDVFIPVNDQKLPSDETSSPEAKAQIENTGGDE</sequence>
<feature type="compositionally biased region" description="Low complexity" evidence="1">
    <location>
        <begin position="423"/>
        <end position="437"/>
    </location>
</feature>